<comment type="caution">
    <text evidence="8">The sequence shown here is derived from an EMBL/GenBank/DDBJ whole genome shotgun (WGS) entry which is preliminary data.</text>
</comment>
<dbReference type="PRINTS" id="PR00739">
    <property type="entry name" value="GLHYDRLASE26"/>
</dbReference>
<accession>A0ABP8SPZ7</accession>
<dbReference type="RefSeq" id="WP_346120409.1">
    <property type="nucleotide sequence ID" value="NZ_BAABGU010000017.1"/>
</dbReference>
<dbReference type="InterPro" id="IPR017853">
    <property type="entry name" value="GH"/>
</dbReference>
<dbReference type="SUPFAM" id="SSF51445">
    <property type="entry name" value="(Trans)glycosidases"/>
    <property type="match status" value="1"/>
</dbReference>
<dbReference type="EMBL" id="BAABGU010000017">
    <property type="protein sequence ID" value="GAA4571598.1"/>
    <property type="molecule type" value="Genomic_DNA"/>
</dbReference>
<keyword evidence="6" id="KW-0732">Signal</keyword>
<evidence type="ECO:0000256" key="2">
    <source>
        <dbReference type="ARBA" id="ARBA00022801"/>
    </source>
</evidence>
<name>A0ABP8SPZ7_9ACTN</name>
<dbReference type="Gene3D" id="3.20.20.80">
    <property type="entry name" value="Glycosidases"/>
    <property type="match status" value="1"/>
</dbReference>
<keyword evidence="2 4" id="KW-0378">Hydrolase</keyword>
<organism evidence="8 9">
    <name type="scientific">Micromonospora coerulea</name>
    <dbReference type="NCBI Taxonomy" id="47856"/>
    <lineage>
        <taxon>Bacteria</taxon>
        <taxon>Bacillati</taxon>
        <taxon>Actinomycetota</taxon>
        <taxon>Actinomycetes</taxon>
        <taxon>Micromonosporales</taxon>
        <taxon>Micromonosporaceae</taxon>
        <taxon>Micromonospora</taxon>
    </lineage>
</organism>
<feature type="active site" description="Proton donor" evidence="4">
    <location>
        <position position="198"/>
    </location>
</feature>
<evidence type="ECO:0000256" key="5">
    <source>
        <dbReference type="SAM" id="MobiDB-lite"/>
    </source>
</evidence>
<evidence type="ECO:0000313" key="9">
    <source>
        <dbReference type="Proteomes" id="UP001500307"/>
    </source>
</evidence>
<dbReference type="PROSITE" id="PS51764">
    <property type="entry name" value="GH26"/>
    <property type="match status" value="1"/>
</dbReference>
<evidence type="ECO:0000259" key="7">
    <source>
        <dbReference type="PROSITE" id="PS51764"/>
    </source>
</evidence>
<feature type="chain" id="PRO_5047084615" description="GH26 domain-containing protein" evidence="6">
    <location>
        <begin position="27"/>
        <end position="385"/>
    </location>
</feature>
<evidence type="ECO:0000256" key="3">
    <source>
        <dbReference type="ARBA" id="ARBA00023295"/>
    </source>
</evidence>
<gene>
    <name evidence="8" type="ORF">GCM10023176_32640</name>
</gene>
<protein>
    <recommendedName>
        <fullName evidence="7">GH26 domain-containing protein</fullName>
    </recommendedName>
</protein>
<evidence type="ECO:0000256" key="6">
    <source>
        <dbReference type="SAM" id="SignalP"/>
    </source>
</evidence>
<dbReference type="InterPro" id="IPR000805">
    <property type="entry name" value="Glyco_hydro_26"/>
</dbReference>
<dbReference type="PANTHER" id="PTHR40079:SF4">
    <property type="entry name" value="GH26 DOMAIN-CONTAINING PROTEIN-RELATED"/>
    <property type="match status" value="1"/>
</dbReference>
<evidence type="ECO:0000256" key="4">
    <source>
        <dbReference type="PROSITE-ProRule" id="PRU01100"/>
    </source>
</evidence>
<evidence type="ECO:0000256" key="1">
    <source>
        <dbReference type="ARBA" id="ARBA00007754"/>
    </source>
</evidence>
<feature type="region of interest" description="Disordered" evidence="5">
    <location>
        <begin position="31"/>
        <end position="62"/>
    </location>
</feature>
<dbReference type="Proteomes" id="UP001500307">
    <property type="component" value="Unassembled WGS sequence"/>
</dbReference>
<evidence type="ECO:0000313" key="8">
    <source>
        <dbReference type="EMBL" id="GAA4571598.1"/>
    </source>
</evidence>
<feature type="domain" description="GH26" evidence="7">
    <location>
        <begin position="53"/>
        <end position="374"/>
    </location>
</feature>
<dbReference type="InterPro" id="IPR022790">
    <property type="entry name" value="GH26_dom"/>
</dbReference>
<keyword evidence="9" id="KW-1185">Reference proteome</keyword>
<dbReference type="PANTHER" id="PTHR40079">
    <property type="entry name" value="MANNAN ENDO-1,4-BETA-MANNOSIDASE E-RELATED"/>
    <property type="match status" value="1"/>
</dbReference>
<reference evidence="9" key="1">
    <citation type="journal article" date="2019" name="Int. J. Syst. Evol. Microbiol.">
        <title>The Global Catalogue of Microorganisms (GCM) 10K type strain sequencing project: providing services to taxonomists for standard genome sequencing and annotation.</title>
        <authorList>
            <consortium name="The Broad Institute Genomics Platform"/>
            <consortium name="The Broad Institute Genome Sequencing Center for Infectious Disease"/>
            <person name="Wu L."/>
            <person name="Ma J."/>
        </authorList>
    </citation>
    <scope>NUCLEOTIDE SEQUENCE [LARGE SCALE GENOMIC DNA]</scope>
    <source>
        <strain evidence="9">JCM 3175</strain>
    </source>
</reference>
<keyword evidence="3 4" id="KW-0326">Glycosidase</keyword>
<proteinExistence type="inferred from homology"/>
<feature type="signal peptide" evidence="6">
    <location>
        <begin position="1"/>
        <end position="26"/>
    </location>
</feature>
<comment type="similarity">
    <text evidence="1 4">Belongs to the glycosyl hydrolase 26 family.</text>
</comment>
<feature type="active site" description="Nucleophile" evidence="4">
    <location>
        <position position="307"/>
    </location>
</feature>
<dbReference type="Pfam" id="PF02156">
    <property type="entry name" value="Glyco_hydro_26"/>
    <property type="match status" value="1"/>
</dbReference>
<sequence>MVRLTVPRVTLAMISALLLTYAFVIAPATTSQGREAGGPDRRAAAEPGAVATAQPSASPRPVRELFPPAGKAFIGVMTDKGPHDFTAVDTFTAAARRQPQAMLFGAGWAADTFDRTLFDRISGRGMLPILGWEPWDYQLDVQARRKRLPTDKVDDIRSTQPAYRLSRIARGDFDSYLQSWADGIRSLGYPVAIRFAHEMNGDWYPWCEKVNGNRPGDYVKAWRHVHDLFRAAGVTNVIWVWSPNARWSNSTPKLSTLYPGDDYVDWVGVTGYYGTGAFTKWRSFDSIFNPTITEIRAFSRRPLVITETGASDGNGRKAQWITEMFRVLPGHQEIIGLIWFEVDKEADWRIVSSPAAADAFATAVAAPRYDLTWSPAMLPRTDLAK</sequence>